<dbReference type="PANTHER" id="PTHR12227:SF0">
    <property type="entry name" value="GLYCERATE KINASE"/>
    <property type="match status" value="1"/>
</dbReference>
<dbReference type="KEGG" id="alf:CFBP5473_24520"/>
<evidence type="ECO:0000313" key="6">
    <source>
        <dbReference type="Proteomes" id="UP000826513"/>
    </source>
</evidence>
<dbReference type="GO" id="GO:0005737">
    <property type="term" value="C:cytoplasm"/>
    <property type="evidence" value="ECO:0007669"/>
    <property type="project" value="TreeGrafter"/>
</dbReference>
<feature type="domain" description="MOFRL" evidence="1">
    <location>
        <begin position="307"/>
        <end position="412"/>
    </location>
</feature>
<sequence length="419" mass="43297">MTIDDRRLLKSMFHAAIKAADPRDCLRGHLPERPRGKTVVIGAGKGAAHMAAALEELWDGPLSGAIVTRYGYGCPTTRIRVLEAAHPVPDEAGLRASRCLMGLVSELGPDDLVIALMCGGGSSLLPMPLPGISLSDEIQTNQALLKSGLSIAEMNVIRKHTSGIKGGRLAAATSARVSTLVVSDIPGDDPALVASGPTIPDPATRQAALSIVQRSGIRLPVSVVALLQSSAADAPNPNSVHFARNTVDVIASASLSLEAAGKCAIDHGVGAAILSDSFEGEARIVAGVHASIAREVLTKNRPFRRPVVLLSGGETTVSSSGAWGRGGRNTEFALAFALAQPGLQVAALAADTDGIDGSEDNSGAFVDSATLSRLRGMGLDAQKLLANHDSYSAFEALNDLFVTGATGTNVNDFRAILVK</sequence>
<dbReference type="STRING" id="1367849.GCA_000518585_04103"/>
<geneLocation type="plasmid" evidence="4 6">
    <name>pTiAF3.44</name>
</geneLocation>
<reference evidence="3 5" key="1">
    <citation type="submission" date="2019-04" db="EMBL/GenBank/DDBJ databases">
        <title>Complete genome sequence of Agrobacterium larrymoorei CFBP5473.</title>
        <authorList>
            <person name="Haryono M."/>
            <person name="Chou L."/>
            <person name="Lin Y.-C."/>
            <person name="Lai E.-M."/>
            <person name="Kuo C.-H."/>
        </authorList>
    </citation>
    <scope>NUCLEOTIDE SEQUENCE [LARGE SCALE GENOMIC DNA]</scope>
    <source>
        <strain evidence="3 5">CFBP5473</strain>
        <plasmid evidence="5">pticfbp5473</plasmid>
        <plasmid evidence="3">pTiCFBP5473</plasmid>
    </source>
</reference>
<dbReference type="GO" id="GO:0008887">
    <property type="term" value="F:glycerate kinase activity"/>
    <property type="evidence" value="ECO:0007669"/>
    <property type="project" value="InterPro"/>
</dbReference>
<keyword evidence="3" id="KW-0808">Transferase</keyword>
<keyword evidence="3" id="KW-0418">Kinase</keyword>
<dbReference type="Pfam" id="PF05161">
    <property type="entry name" value="MOFRL"/>
    <property type="match status" value="1"/>
</dbReference>
<dbReference type="EMBL" id="CP072169">
    <property type="protein sequence ID" value="QYA10121.1"/>
    <property type="molecule type" value="Genomic_DNA"/>
</dbReference>
<feature type="domain" description="MOFRL-associated" evidence="2">
    <location>
        <begin position="9"/>
        <end position="228"/>
    </location>
</feature>
<name>A0A4D7DXW5_9HYPH</name>
<evidence type="ECO:0000313" key="5">
    <source>
        <dbReference type="Proteomes" id="UP000298545"/>
    </source>
</evidence>
<evidence type="ECO:0000259" key="2">
    <source>
        <dbReference type="Pfam" id="PF13660"/>
    </source>
</evidence>
<dbReference type="RefSeq" id="WP_027676652.1">
    <property type="nucleotide sequence ID" value="NZ_CP039694.1"/>
</dbReference>
<dbReference type="EMBL" id="CP039694">
    <property type="protein sequence ID" value="QCJ01109.1"/>
    <property type="molecule type" value="Genomic_DNA"/>
</dbReference>
<dbReference type="Pfam" id="PF13660">
    <property type="entry name" value="DUF4147"/>
    <property type="match status" value="1"/>
</dbReference>
<dbReference type="InterPro" id="IPR037035">
    <property type="entry name" value="GK-like_C_sf"/>
</dbReference>
<keyword evidence="6" id="KW-1185">Reference proteome</keyword>
<geneLocation type="plasmid" evidence="3">
    <name>pTiCFBP5473</name>
</geneLocation>
<dbReference type="Gene3D" id="3.40.1480.10">
    <property type="entry name" value="MOFRL domain"/>
    <property type="match status" value="1"/>
</dbReference>
<dbReference type="InterPro" id="IPR039760">
    <property type="entry name" value="MOFRL_protein"/>
</dbReference>
<dbReference type="InterPro" id="IPR025286">
    <property type="entry name" value="MOFRL_assoc_dom"/>
</dbReference>
<dbReference type="Gene3D" id="3.40.50.10180">
    <property type="entry name" value="Glycerate kinase, MOFRL-like N-terminal domain"/>
    <property type="match status" value="1"/>
</dbReference>
<proteinExistence type="predicted"/>
<evidence type="ECO:0000259" key="1">
    <source>
        <dbReference type="Pfam" id="PF05161"/>
    </source>
</evidence>
<geneLocation type="plasmid" evidence="5">
    <name>pticfbp5473</name>
</geneLocation>
<gene>
    <name evidence="3" type="ORF">CFBP5473_24520</name>
    <name evidence="4" type="ORF">J5285_23175</name>
</gene>
<dbReference type="PANTHER" id="PTHR12227">
    <property type="entry name" value="GLYCERATE KINASE"/>
    <property type="match status" value="1"/>
</dbReference>
<evidence type="ECO:0000313" key="4">
    <source>
        <dbReference type="EMBL" id="QYA10121.1"/>
    </source>
</evidence>
<organism evidence="3 5">
    <name type="scientific">Agrobacterium larrymoorei</name>
    <dbReference type="NCBI Taxonomy" id="160699"/>
    <lineage>
        <taxon>Bacteria</taxon>
        <taxon>Pseudomonadati</taxon>
        <taxon>Pseudomonadota</taxon>
        <taxon>Alphaproteobacteria</taxon>
        <taxon>Hyphomicrobiales</taxon>
        <taxon>Rhizobiaceae</taxon>
        <taxon>Rhizobium/Agrobacterium group</taxon>
        <taxon>Agrobacterium</taxon>
    </lineage>
</organism>
<dbReference type="OrthoDB" id="9766552at2"/>
<accession>A0A4D7DXW5</accession>
<protein>
    <submittedName>
        <fullName evidence="3">Glycerate kinase</fullName>
    </submittedName>
</protein>
<dbReference type="InterPro" id="IPR007835">
    <property type="entry name" value="MOFRL"/>
</dbReference>
<reference evidence="4 6" key="2">
    <citation type="submission" date="2021-03" db="EMBL/GenBank/DDBJ databases">
        <title>Rapid diversification of plasmids in a genus of pathogenic and nitrogen fixing bacteria.</title>
        <authorList>
            <person name="Weisberg A.J."/>
            <person name="Miller M."/>
            <person name="Ream W."/>
            <person name="Grunwald N.J."/>
            <person name="Chang J.H."/>
        </authorList>
    </citation>
    <scope>NUCLEOTIDE SEQUENCE [LARGE SCALE GENOMIC DNA]</scope>
    <source>
        <strain evidence="4 6">AF3.44</strain>
        <plasmid evidence="4 6">pTiAF3.44</plasmid>
    </source>
</reference>
<dbReference type="Proteomes" id="UP000298545">
    <property type="component" value="Plasmid pTiCFBP5473"/>
</dbReference>
<dbReference type="SUPFAM" id="SSF82544">
    <property type="entry name" value="GckA/TtuD-like"/>
    <property type="match status" value="1"/>
</dbReference>
<evidence type="ECO:0000313" key="3">
    <source>
        <dbReference type="EMBL" id="QCJ01109.1"/>
    </source>
</evidence>
<keyword evidence="3" id="KW-0614">Plasmid</keyword>
<dbReference type="Proteomes" id="UP000826513">
    <property type="component" value="Plasmid pTiAF3.44"/>
</dbReference>
<dbReference type="InterPro" id="IPR038614">
    <property type="entry name" value="GK_N_sf"/>
</dbReference>
<dbReference type="AlphaFoldDB" id="A0A4D7DXW5"/>